<dbReference type="GO" id="GO:0045490">
    <property type="term" value="P:pectin catabolic process"/>
    <property type="evidence" value="ECO:0007669"/>
    <property type="project" value="UniProtKB-UniRule"/>
</dbReference>
<comment type="function">
    <text evidence="6">Acts in the modification of cell walls via demethylesterification of cell wall pectin.</text>
</comment>
<dbReference type="GO" id="GO:0030599">
    <property type="term" value="F:pectinesterase activity"/>
    <property type="evidence" value="ECO:0007669"/>
    <property type="project" value="UniProtKB-UniRule"/>
</dbReference>
<dbReference type="Pfam" id="PF04043">
    <property type="entry name" value="PMEI"/>
    <property type="match status" value="1"/>
</dbReference>
<feature type="domain" description="Pectinesterase catalytic" evidence="7">
    <location>
        <begin position="217"/>
        <end position="305"/>
    </location>
</feature>
<evidence type="ECO:0000256" key="4">
    <source>
        <dbReference type="ARBA" id="ARBA00022801"/>
    </source>
</evidence>
<keyword evidence="6" id="KW-0134">Cell wall</keyword>
<name>A0A7J6W253_THATH</name>
<keyword evidence="4 6" id="KW-0378">Hydrolase</keyword>
<dbReference type="PROSITE" id="PS00800">
    <property type="entry name" value="PECTINESTERASE_1"/>
    <property type="match status" value="1"/>
</dbReference>
<evidence type="ECO:0000259" key="8">
    <source>
        <dbReference type="Pfam" id="PF04043"/>
    </source>
</evidence>
<dbReference type="PANTHER" id="PTHR31707">
    <property type="entry name" value="PECTINESTERASE"/>
    <property type="match status" value="1"/>
</dbReference>
<keyword evidence="10" id="KW-1185">Reference proteome</keyword>
<feature type="domain" description="Pectinesterase inhibitor" evidence="8">
    <location>
        <begin position="7"/>
        <end position="97"/>
    </location>
</feature>
<evidence type="ECO:0000256" key="5">
    <source>
        <dbReference type="ARBA" id="ARBA00023085"/>
    </source>
</evidence>
<dbReference type="EMBL" id="JABWDY010023103">
    <property type="protein sequence ID" value="KAF5191183.1"/>
    <property type="molecule type" value="Genomic_DNA"/>
</dbReference>
<dbReference type="Gene3D" id="2.160.20.10">
    <property type="entry name" value="Single-stranded right-handed beta-helix, Pectin lyase-like"/>
    <property type="match status" value="2"/>
</dbReference>
<organism evidence="9 10">
    <name type="scientific">Thalictrum thalictroides</name>
    <name type="common">Rue-anemone</name>
    <name type="synonym">Anemone thalictroides</name>
    <dbReference type="NCBI Taxonomy" id="46969"/>
    <lineage>
        <taxon>Eukaryota</taxon>
        <taxon>Viridiplantae</taxon>
        <taxon>Streptophyta</taxon>
        <taxon>Embryophyta</taxon>
        <taxon>Tracheophyta</taxon>
        <taxon>Spermatophyta</taxon>
        <taxon>Magnoliopsida</taxon>
        <taxon>Ranunculales</taxon>
        <taxon>Ranunculaceae</taxon>
        <taxon>Thalictroideae</taxon>
        <taxon>Thalictrum</taxon>
    </lineage>
</organism>
<comment type="pathway">
    <text evidence="1 6">Glycan metabolism; pectin degradation; 2-dehydro-3-deoxy-D-gluconate from pectin: step 1/5.</text>
</comment>
<evidence type="ECO:0000256" key="2">
    <source>
        <dbReference type="ARBA" id="ARBA00006027"/>
    </source>
</evidence>
<proteinExistence type="inferred from homology"/>
<reference evidence="9 10" key="1">
    <citation type="submission" date="2020-06" db="EMBL/GenBank/DDBJ databases">
        <title>Transcriptomic and genomic resources for Thalictrum thalictroides and T. hernandezii: Facilitating candidate gene discovery in an emerging model plant lineage.</title>
        <authorList>
            <person name="Arias T."/>
            <person name="Riano-Pachon D.M."/>
            <person name="Di Stilio V.S."/>
        </authorList>
    </citation>
    <scope>NUCLEOTIDE SEQUENCE [LARGE SCALE GENOMIC DNA]</scope>
    <source>
        <strain evidence="10">cv. WT478/WT964</strain>
        <tissue evidence="9">Leaves</tissue>
    </source>
</reference>
<comment type="similarity">
    <text evidence="3">In the C-terminal section; belongs to the pectinesterase family.</text>
</comment>
<dbReference type="AlphaFoldDB" id="A0A7J6W253"/>
<dbReference type="EC" id="3.1.1.11" evidence="6"/>
<comment type="catalytic activity">
    <reaction evidence="6">
        <text>[(1-&gt;4)-alpha-D-galacturonosyl methyl ester](n) + n H2O = [(1-&gt;4)-alpha-D-galacturonosyl](n) + n methanol + n H(+)</text>
        <dbReference type="Rhea" id="RHEA:22380"/>
        <dbReference type="Rhea" id="RHEA-COMP:14570"/>
        <dbReference type="Rhea" id="RHEA-COMP:14573"/>
        <dbReference type="ChEBI" id="CHEBI:15377"/>
        <dbReference type="ChEBI" id="CHEBI:15378"/>
        <dbReference type="ChEBI" id="CHEBI:17790"/>
        <dbReference type="ChEBI" id="CHEBI:140522"/>
        <dbReference type="ChEBI" id="CHEBI:140523"/>
        <dbReference type="EC" id="3.1.1.11"/>
    </reaction>
</comment>
<dbReference type="InterPro" id="IPR018040">
    <property type="entry name" value="Pectinesterase_Tyr_AS"/>
</dbReference>
<dbReference type="CDD" id="cd15798">
    <property type="entry name" value="PMEI-like_3"/>
    <property type="match status" value="1"/>
</dbReference>
<dbReference type="InterPro" id="IPR006501">
    <property type="entry name" value="Pectinesterase_inhib_dom"/>
</dbReference>
<comment type="caution">
    <text evidence="9">The sequence shown here is derived from an EMBL/GenBank/DDBJ whole genome shotgun (WGS) entry which is preliminary data.</text>
</comment>
<dbReference type="UniPathway" id="UPA00545">
    <property type="reaction ID" value="UER00823"/>
</dbReference>
<gene>
    <name evidence="9" type="ORF">FRX31_019230</name>
</gene>
<evidence type="ECO:0000256" key="3">
    <source>
        <dbReference type="ARBA" id="ARBA00007786"/>
    </source>
</evidence>
<dbReference type="InterPro" id="IPR012334">
    <property type="entry name" value="Pectin_lyas_fold"/>
</dbReference>
<keyword evidence="5 6" id="KW-0063">Aspartyl esterase</keyword>
<evidence type="ECO:0000313" key="10">
    <source>
        <dbReference type="Proteomes" id="UP000554482"/>
    </source>
</evidence>
<dbReference type="GO" id="GO:0042545">
    <property type="term" value="P:cell wall modification"/>
    <property type="evidence" value="ECO:0007669"/>
    <property type="project" value="UniProtKB-UniRule"/>
</dbReference>
<comment type="similarity">
    <text evidence="2">In the N-terminal section; belongs to the PMEI family.</text>
</comment>
<sequence length="322" mass="35952">MFADKAKDYGKSNAISDCIKLLNDTMDDLSMSQSVIQNLHGEYYGTGNRNADLKTWLSAAIENQYTCIEGFQGVQGLDKIKFINNLKSITLQISNILGMVSDVSFVETKGDNGNFQTRQWSSEKCLVSTFVVVAKDGSGNFTSIRDAVLSAPSKSKQKYTIYVKSGIYKENVEIKKDKWNLMLIGDGMDSTIITGDRSVIGSKHELRTFETATLSVSTNKSTFLGRPWRNCARTVFMQSYLGDTLTPEGWNPWNDKMRLDKLYYGEFKNFGPGANLDGRVKWPGYHVMNSSQAEIFTVAKFINGDLWLPSTGVTYARGLEAN</sequence>
<dbReference type="OrthoDB" id="2019149at2759"/>
<protein>
    <recommendedName>
        <fullName evidence="6">Pectinesterase</fullName>
        <ecNumber evidence="6">3.1.1.11</ecNumber>
    </recommendedName>
</protein>
<keyword evidence="6" id="KW-0964">Secreted</keyword>
<comment type="subcellular location">
    <subcellularLocation>
        <location evidence="6">Secreted</location>
        <location evidence="6">Cell wall</location>
    </subcellularLocation>
</comment>
<dbReference type="InterPro" id="IPR011050">
    <property type="entry name" value="Pectin_lyase_fold/virulence"/>
</dbReference>
<evidence type="ECO:0000313" key="9">
    <source>
        <dbReference type="EMBL" id="KAF5191183.1"/>
    </source>
</evidence>
<dbReference type="SUPFAM" id="SSF101148">
    <property type="entry name" value="Plant invertase/pectin methylesterase inhibitor"/>
    <property type="match status" value="1"/>
</dbReference>
<dbReference type="GO" id="GO:0004857">
    <property type="term" value="F:enzyme inhibitor activity"/>
    <property type="evidence" value="ECO:0007669"/>
    <property type="project" value="InterPro"/>
</dbReference>
<dbReference type="Pfam" id="PF01095">
    <property type="entry name" value="Pectinesterase"/>
    <property type="match status" value="1"/>
</dbReference>
<evidence type="ECO:0000256" key="1">
    <source>
        <dbReference type="ARBA" id="ARBA00005184"/>
    </source>
</evidence>
<dbReference type="Proteomes" id="UP000554482">
    <property type="component" value="Unassembled WGS sequence"/>
</dbReference>
<dbReference type="InterPro" id="IPR035513">
    <property type="entry name" value="Invertase/methylesterase_inhib"/>
</dbReference>
<dbReference type="InterPro" id="IPR000070">
    <property type="entry name" value="Pectinesterase_cat"/>
</dbReference>
<keyword evidence="6" id="KW-0961">Cell wall biogenesis/degradation</keyword>
<accession>A0A7J6W253</accession>
<evidence type="ECO:0000256" key="6">
    <source>
        <dbReference type="RuleBase" id="RU000589"/>
    </source>
</evidence>
<evidence type="ECO:0000259" key="7">
    <source>
        <dbReference type="Pfam" id="PF01095"/>
    </source>
</evidence>
<dbReference type="SUPFAM" id="SSF51126">
    <property type="entry name" value="Pectin lyase-like"/>
    <property type="match status" value="1"/>
</dbReference>
<dbReference type="Gene3D" id="1.20.140.40">
    <property type="entry name" value="Invertase/pectin methylesterase inhibitor family protein"/>
    <property type="match status" value="1"/>
</dbReference>